<accession>A0A5E7GQG0</accession>
<evidence type="ECO:0000259" key="3">
    <source>
        <dbReference type="Pfam" id="PF03807"/>
    </source>
</evidence>
<keyword evidence="2" id="KW-0732">Signal</keyword>
<evidence type="ECO:0000313" key="4">
    <source>
        <dbReference type="EMBL" id="VVO53774.1"/>
    </source>
</evidence>
<dbReference type="Gene3D" id="3.40.50.720">
    <property type="entry name" value="NAD(P)-binding Rossmann-like Domain"/>
    <property type="match status" value="1"/>
</dbReference>
<dbReference type="AlphaFoldDB" id="A0A5E7GQG0"/>
<evidence type="ECO:0000256" key="2">
    <source>
        <dbReference type="SAM" id="SignalP"/>
    </source>
</evidence>
<dbReference type="Proteomes" id="UP000349468">
    <property type="component" value="Unassembled WGS sequence"/>
</dbReference>
<dbReference type="EMBL" id="CABVIK010000001">
    <property type="protein sequence ID" value="VVO53774.1"/>
    <property type="molecule type" value="Genomic_DNA"/>
</dbReference>
<dbReference type="InterPro" id="IPR051267">
    <property type="entry name" value="STEAP_metalloreductase"/>
</dbReference>
<evidence type="ECO:0000313" key="5">
    <source>
        <dbReference type="Proteomes" id="UP000349468"/>
    </source>
</evidence>
<name>A0A5E7GQG0_PSEFL</name>
<gene>
    <name evidence="4" type="ORF">PS870_00439</name>
</gene>
<feature type="domain" description="Pyrroline-5-carboxylate reductase catalytic N-terminal" evidence="3">
    <location>
        <begin position="25"/>
        <end position="116"/>
    </location>
</feature>
<reference evidence="4 5" key="1">
    <citation type="submission" date="2019-09" db="EMBL/GenBank/DDBJ databases">
        <authorList>
            <person name="Chandra G."/>
            <person name="Truman W A."/>
        </authorList>
    </citation>
    <scope>NUCLEOTIDE SEQUENCE [LARGE SCALE GENOMIC DNA]</scope>
    <source>
        <strain evidence="4">PS870</strain>
    </source>
</reference>
<keyword evidence="1" id="KW-0560">Oxidoreductase</keyword>
<proteinExistence type="predicted"/>
<dbReference type="RefSeq" id="WP_154911627.1">
    <property type="nucleotide sequence ID" value="NZ_CABVIK010000001.1"/>
</dbReference>
<dbReference type="InterPro" id="IPR028939">
    <property type="entry name" value="P5C_Rdtase_cat_N"/>
</dbReference>
<organism evidence="4 5">
    <name type="scientific">Pseudomonas fluorescens</name>
    <dbReference type="NCBI Taxonomy" id="294"/>
    <lineage>
        <taxon>Bacteria</taxon>
        <taxon>Pseudomonadati</taxon>
        <taxon>Pseudomonadota</taxon>
        <taxon>Gammaproteobacteria</taxon>
        <taxon>Pseudomonadales</taxon>
        <taxon>Pseudomonadaceae</taxon>
        <taxon>Pseudomonas</taxon>
    </lineage>
</organism>
<protein>
    <recommendedName>
        <fullName evidence="3">Pyrroline-5-carboxylate reductase catalytic N-terminal domain-containing protein</fullName>
    </recommendedName>
</protein>
<evidence type="ECO:0000256" key="1">
    <source>
        <dbReference type="ARBA" id="ARBA00023002"/>
    </source>
</evidence>
<dbReference type="PANTHER" id="PTHR14239">
    <property type="entry name" value="DUDULIN-RELATED"/>
    <property type="match status" value="1"/>
</dbReference>
<dbReference type="InterPro" id="IPR036291">
    <property type="entry name" value="NAD(P)-bd_dom_sf"/>
</dbReference>
<dbReference type="GO" id="GO:0016491">
    <property type="term" value="F:oxidoreductase activity"/>
    <property type="evidence" value="ECO:0007669"/>
    <property type="project" value="UniProtKB-KW"/>
</dbReference>
<feature type="signal peptide" evidence="2">
    <location>
        <begin position="1"/>
        <end position="21"/>
    </location>
</feature>
<dbReference type="SUPFAM" id="SSF51735">
    <property type="entry name" value="NAD(P)-binding Rossmann-fold domains"/>
    <property type="match status" value="1"/>
</dbReference>
<sequence precursor="true">MSRIFSLMLAGLVLCTSQAMADTLKIGVIGAGKVGGTLGTLWVKAGHSVMFSSRHPEALADLVKEAGPNARAGSVSEAAAWGDVIVLSVPYGAMPALSEQLKGKLDGKVIFSTSNPFGGRDADVGRKALDMGVALADQQYLPGVHLVRAFNAIGFASMKGLSGKNKAIPVFADDAQARDIGVRLVRDAGFVPVLFPLARANEGLPGGPLSGVWREAELKQRRGVGELCQNVEATCAEAR</sequence>
<dbReference type="Pfam" id="PF03807">
    <property type="entry name" value="F420_oxidored"/>
    <property type="match status" value="1"/>
</dbReference>
<feature type="chain" id="PRO_5023063353" description="Pyrroline-5-carboxylate reductase catalytic N-terminal domain-containing protein" evidence="2">
    <location>
        <begin position="22"/>
        <end position="239"/>
    </location>
</feature>